<organism evidence="2 3">
    <name type="scientific">Lentithecium fluviatile CBS 122367</name>
    <dbReference type="NCBI Taxonomy" id="1168545"/>
    <lineage>
        <taxon>Eukaryota</taxon>
        <taxon>Fungi</taxon>
        <taxon>Dikarya</taxon>
        <taxon>Ascomycota</taxon>
        <taxon>Pezizomycotina</taxon>
        <taxon>Dothideomycetes</taxon>
        <taxon>Pleosporomycetidae</taxon>
        <taxon>Pleosporales</taxon>
        <taxon>Massarineae</taxon>
        <taxon>Lentitheciaceae</taxon>
        <taxon>Lentithecium</taxon>
    </lineage>
</organism>
<name>A0A6G1IML9_9PLEO</name>
<reference evidence="2" key="1">
    <citation type="journal article" date="2020" name="Stud. Mycol.">
        <title>101 Dothideomycetes genomes: a test case for predicting lifestyles and emergence of pathogens.</title>
        <authorList>
            <person name="Haridas S."/>
            <person name="Albert R."/>
            <person name="Binder M."/>
            <person name="Bloem J."/>
            <person name="Labutti K."/>
            <person name="Salamov A."/>
            <person name="Andreopoulos B."/>
            <person name="Baker S."/>
            <person name="Barry K."/>
            <person name="Bills G."/>
            <person name="Bluhm B."/>
            <person name="Cannon C."/>
            <person name="Castanera R."/>
            <person name="Culley D."/>
            <person name="Daum C."/>
            <person name="Ezra D."/>
            <person name="Gonzalez J."/>
            <person name="Henrissat B."/>
            <person name="Kuo A."/>
            <person name="Liang C."/>
            <person name="Lipzen A."/>
            <person name="Lutzoni F."/>
            <person name="Magnuson J."/>
            <person name="Mondo S."/>
            <person name="Nolan M."/>
            <person name="Ohm R."/>
            <person name="Pangilinan J."/>
            <person name="Park H.-J."/>
            <person name="Ramirez L."/>
            <person name="Alfaro M."/>
            <person name="Sun H."/>
            <person name="Tritt A."/>
            <person name="Yoshinaga Y."/>
            <person name="Zwiers L.-H."/>
            <person name="Turgeon B."/>
            <person name="Goodwin S."/>
            <person name="Spatafora J."/>
            <person name="Crous P."/>
            <person name="Grigoriev I."/>
        </authorList>
    </citation>
    <scope>NUCLEOTIDE SEQUENCE</scope>
    <source>
        <strain evidence="2">CBS 122367</strain>
    </source>
</reference>
<accession>A0A6G1IML9</accession>
<keyword evidence="3" id="KW-1185">Reference proteome</keyword>
<feature type="transmembrane region" description="Helical" evidence="1">
    <location>
        <begin position="46"/>
        <end position="67"/>
    </location>
</feature>
<proteinExistence type="predicted"/>
<keyword evidence="1" id="KW-1133">Transmembrane helix</keyword>
<dbReference type="AlphaFoldDB" id="A0A6G1IML9"/>
<keyword evidence="1" id="KW-0812">Transmembrane</keyword>
<dbReference type="EMBL" id="MU005603">
    <property type="protein sequence ID" value="KAF2679487.1"/>
    <property type="molecule type" value="Genomic_DNA"/>
</dbReference>
<keyword evidence="1" id="KW-0472">Membrane</keyword>
<evidence type="ECO:0000256" key="1">
    <source>
        <dbReference type="SAM" id="Phobius"/>
    </source>
</evidence>
<dbReference type="Proteomes" id="UP000799291">
    <property type="component" value="Unassembled WGS sequence"/>
</dbReference>
<sequence length="96" mass="10833">MHGWRTYGGLADGPFFCCKSAAAVRYAAKLDLASVLNFYSLLSLRLWLRNLAKGAIVGLYVIDFLFFHPRHGTKKPTHETRRILERSCASITLCTK</sequence>
<gene>
    <name evidence="2" type="ORF">K458DRAFT_117080</name>
</gene>
<evidence type="ECO:0000313" key="2">
    <source>
        <dbReference type="EMBL" id="KAF2679487.1"/>
    </source>
</evidence>
<evidence type="ECO:0000313" key="3">
    <source>
        <dbReference type="Proteomes" id="UP000799291"/>
    </source>
</evidence>
<protein>
    <submittedName>
        <fullName evidence="2">Uncharacterized protein</fullName>
    </submittedName>
</protein>